<organism evidence="1 2">
    <name type="scientific">Marasmiellus scandens</name>
    <dbReference type="NCBI Taxonomy" id="2682957"/>
    <lineage>
        <taxon>Eukaryota</taxon>
        <taxon>Fungi</taxon>
        <taxon>Dikarya</taxon>
        <taxon>Basidiomycota</taxon>
        <taxon>Agaricomycotina</taxon>
        <taxon>Agaricomycetes</taxon>
        <taxon>Agaricomycetidae</taxon>
        <taxon>Agaricales</taxon>
        <taxon>Marasmiineae</taxon>
        <taxon>Omphalotaceae</taxon>
        <taxon>Marasmiellus</taxon>
    </lineage>
</organism>
<accession>A0ABR1J536</accession>
<gene>
    <name evidence="1" type="ORF">VKT23_014359</name>
</gene>
<name>A0ABR1J536_9AGAR</name>
<protein>
    <recommendedName>
        <fullName evidence="3">F-box domain-containing protein</fullName>
    </recommendedName>
</protein>
<dbReference type="Gene3D" id="3.80.10.10">
    <property type="entry name" value="Ribonuclease Inhibitor"/>
    <property type="match status" value="1"/>
</dbReference>
<dbReference type="Proteomes" id="UP001498398">
    <property type="component" value="Unassembled WGS sequence"/>
</dbReference>
<comment type="caution">
    <text evidence="1">The sequence shown here is derived from an EMBL/GenBank/DDBJ whole genome shotgun (WGS) entry which is preliminary data.</text>
</comment>
<keyword evidence="2" id="KW-1185">Reference proteome</keyword>
<evidence type="ECO:0000313" key="2">
    <source>
        <dbReference type="Proteomes" id="UP001498398"/>
    </source>
</evidence>
<evidence type="ECO:0008006" key="3">
    <source>
        <dbReference type="Google" id="ProtNLM"/>
    </source>
</evidence>
<dbReference type="EMBL" id="JBANRG010000043">
    <property type="protein sequence ID" value="KAK7446664.1"/>
    <property type="molecule type" value="Genomic_DNA"/>
</dbReference>
<dbReference type="SUPFAM" id="SSF52047">
    <property type="entry name" value="RNI-like"/>
    <property type="match status" value="1"/>
</dbReference>
<dbReference type="InterPro" id="IPR032675">
    <property type="entry name" value="LRR_dom_sf"/>
</dbReference>
<reference evidence="1 2" key="1">
    <citation type="submission" date="2024-01" db="EMBL/GenBank/DDBJ databases">
        <title>A draft genome for the cacao thread blight pathogen Marasmiellus scandens.</title>
        <authorList>
            <person name="Baruah I.K."/>
            <person name="Leung J."/>
            <person name="Bukari Y."/>
            <person name="Amoako-Attah I."/>
            <person name="Meinhardt L.W."/>
            <person name="Bailey B.A."/>
            <person name="Cohen S.P."/>
        </authorList>
    </citation>
    <scope>NUCLEOTIDE SEQUENCE [LARGE SCALE GENOMIC DNA]</scope>
    <source>
        <strain evidence="1 2">GH-19</strain>
    </source>
</reference>
<sequence>MSIIDFPAELLIRIASYTYSSNSRQAEDWCSFSLVHSRFRAAALKARLPEELVRITDDSESTVEALKNPSEAFVDEIRCLAITKKALRSSNSHLERLLSLSKNLHKLILAGNYRDDFPLTIVQGLLKALASAQPSPNLRILEIRKVSCFGTTPEQLLPIVPGPSGLEVIEIIWHNSTQNKSAPNASEAIAALIKPSKETLQRLKLNFLNLDAQKRFDLRMLVDDIVDKDADQQMTGDIHGKKWKGDDDRAWKAVKTLQFSINLNVTEEGSSNVAEVFRSFAEIFPNLGRLEFTHWPENISQMPRYTPEIIGTLSKLRNLYRLTLNLDFEFESKDTLPGGMDFQWYGRCLRRRYSVTEEIARVCFCLKRCTWVHDWKDDDGNSQLFRFVIVEGPNGKPGENVTGAGERHAARVSKAERSVVVKTKRDYFVHTFLKEGGELPGEIVGVYDPLDGSEHSVRHRITER</sequence>
<proteinExistence type="predicted"/>
<evidence type="ECO:0000313" key="1">
    <source>
        <dbReference type="EMBL" id="KAK7446664.1"/>
    </source>
</evidence>